<organism evidence="1 2">
    <name type="scientific">Pseudomonas fluorescens</name>
    <dbReference type="NCBI Taxonomy" id="294"/>
    <lineage>
        <taxon>Bacteria</taxon>
        <taxon>Pseudomonadati</taxon>
        <taxon>Pseudomonadota</taxon>
        <taxon>Gammaproteobacteria</taxon>
        <taxon>Pseudomonadales</taxon>
        <taxon>Pseudomonadaceae</taxon>
        <taxon>Pseudomonas</taxon>
    </lineage>
</organism>
<proteinExistence type="predicted"/>
<dbReference type="EMBL" id="PVUH01000011">
    <property type="protein sequence ID" value="PRW90780.1"/>
    <property type="molecule type" value="Genomic_DNA"/>
</dbReference>
<accession>A0A2T0I626</accession>
<dbReference type="Proteomes" id="UP000239731">
    <property type="component" value="Unassembled WGS sequence"/>
</dbReference>
<reference evidence="1 2" key="1">
    <citation type="submission" date="2018-03" db="EMBL/GenBank/DDBJ databases">
        <title>Blue discolouration in mozzarella cheese caused by Pseudomonas fluorescens.</title>
        <authorList>
            <person name="Chiesa F."/>
            <person name="Dalmasso A."/>
            <person name="Lomonaco S."/>
        </authorList>
    </citation>
    <scope>NUCLEOTIDE SEQUENCE [LARGE SCALE GENOMIC DNA]</scope>
    <source>
        <strain evidence="1 2">11293</strain>
    </source>
</reference>
<evidence type="ECO:0000313" key="2">
    <source>
        <dbReference type="Proteomes" id="UP000239731"/>
    </source>
</evidence>
<sequence length="62" mass="6671">MGRKAFVGASLLAKNSRAPRSSRKNALSLTFFASKLAPTDEPRWGLFIRPFAVPACVPGTHA</sequence>
<dbReference type="AlphaFoldDB" id="A0A2T0I626"/>
<protein>
    <submittedName>
        <fullName evidence="1">Uncharacterized protein</fullName>
    </submittedName>
</protein>
<gene>
    <name evidence="1" type="ORF">C7A10_17215</name>
</gene>
<comment type="caution">
    <text evidence="1">The sequence shown here is derived from an EMBL/GenBank/DDBJ whole genome shotgun (WGS) entry which is preliminary data.</text>
</comment>
<evidence type="ECO:0000313" key="1">
    <source>
        <dbReference type="EMBL" id="PRW90780.1"/>
    </source>
</evidence>
<name>A0A2T0I626_PSEFL</name>